<proteinExistence type="predicted"/>
<reference evidence="1" key="2">
    <citation type="submission" date="2020-05" db="UniProtKB">
        <authorList>
            <consortium name="EnsemblMetazoa"/>
        </authorList>
    </citation>
    <scope>IDENTIFICATION</scope>
    <source>
        <strain evidence="1">maculatus3</strain>
    </source>
</reference>
<reference evidence="2" key="1">
    <citation type="submission" date="2013-09" db="EMBL/GenBank/DDBJ databases">
        <title>The Genome Sequence of Anopheles maculatus species B.</title>
        <authorList>
            <consortium name="The Broad Institute Genomics Platform"/>
            <person name="Neafsey D.E."/>
            <person name="Besansky N."/>
            <person name="Howell P."/>
            <person name="Walton C."/>
            <person name="Young S.K."/>
            <person name="Zeng Q."/>
            <person name="Gargeya S."/>
            <person name="Fitzgerald M."/>
            <person name="Haas B."/>
            <person name="Abouelleil A."/>
            <person name="Allen A.W."/>
            <person name="Alvarado L."/>
            <person name="Arachchi H.M."/>
            <person name="Berlin A.M."/>
            <person name="Chapman S.B."/>
            <person name="Gainer-Dewar J."/>
            <person name="Goldberg J."/>
            <person name="Griggs A."/>
            <person name="Gujja S."/>
            <person name="Hansen M."/>
            <person name="Howarth C."/>
            <person name="Imamovic A."/>
            <person name="Ireland A."/>
            <person name="Larimer J."/>
            <person name="McCowan C."/>
            <person name="Murphy C."/>
            <person name="Pearson M."/>
            <person name="Poon T.W."/>
            <person name="Priest M."/>
            <person name="Roberts A."/>
            <person name="Saif S."/>
            <person name="Shea T."/>
            <person name="Sisk P."/>
            <person name="Sykes S."/>
            <person name="Wortman J."/>
            <person name="Nusbaum C."/>
            <person name="Birren B."/>
        </authorList>
    </citation>
    <scope>NUCLEOTIDE SEQUENCE [LARGE SCALE GENOMIC DNA]</scope>
    <source>
        <strain evidence="2">maculatus3</strain>
    </source>
</reference>
<evidence type="ECO:0000313" key="2">
    <source>
        <dbReference type="Proteomes" id="UP000075901"/>
    </source>
</evidence>
<name>A0A182SPB4_9DIPT</name>
<dbReference type="AlphaFoldDB" id="A0A182SPB4"/>
<protein>
    <submittedName>
        <fullName evidence="1">Uncharacterized protein</fullName>
    </submittedName>
</protein>
<dbReference type="Proteomes" id="UP000075901">
    <property type="component" value="Unassembled WGS sequence"/>
</dbReference>
<dbReference type="EnsemblMetazoa" id="AMAM010741-RA">
    <property type="protein sequence ID" value="AMAM010741-PA"/>
    <property type="gene ID" value="AMAM010741"/>
</dbReference>
<evidence type="ECO:0000313" key="1">
    <source>
        <dbReference type="EnsemblMetazoa" id="AMAM010741-PA"/>
    </source>
</evidence>
<organism evidence="1 2">
    <name type="scientific">Anopheles maculatus</name>
    <dbReference type="NCBI Taxonomy" id="74869"/>
    <lineage>
        <taxon>Eukaryota</taxon>
        <taxon>Metazoa</taxon>
        <taxon>Ecdysozoa</taxon>
        <taxon>Arthropoda</taxon>
        <taxon>Hexapoda</taxon>
        <taxon>Insecta</taxon>
        <taxon>Pterygota</taxon>
        <taxon>Neoptera</taxon>
        <taxon>Endopterygota</taxon>
        <taxon>Diptera</taxon>
        <taxon>Nematocera</taxon>
        <taxon>Culicoidea</taxon>
        <taxon>Culicidae</taxon>
        <taxon>Anophelinae</taxon>
        <taxon>Anopheles</taxon>
        <taxon>Anopheles maculatus group</taxon>
    </lineage>
</organism>
<accession>A0A182SPB4</accession>
<keyword evidence="2" id="KW-1185">Reference proteome</keyword>
<sequence length="68" mass="7719">MVVRVADTTKRSPSMGTSGCWLISRKVYTPAVKQSTRVFAHSRCTPTIKRAVWMISDSRANIFHCHRP</sequence>
<dbReference type="VEuPathDB" id="VectorBase:AMAM010741"/>